<feature type="transmembrane region" description="Helical" evidence="1">
    <location>
        <begin position="39"/>
        <end position="61"/>
    </location>
</feature>
<dbReference type="RefSeq" id="WP_055454105.1">
    <property type="nucleotide sequence ID" value="NZ_CYHE01000001.1"/>
</dbReference>
<dbReference type="AlphaFoldDB" id="A0A0K6HN03"/>
<evidence type="ECO:0000313" key="3">
    <source>
        <dbReference type="Proteomes" id="UP000183900"/>
    </source>
</evidence>
<sequence>MFRITLTQAGFFLLPFAVYALWLWFSKKTETAKAWSRGHIFWLTVAGGLLVIASFVVMASFKEGHEGQTYRPVEFRDGVLVPGRYE</sequence>
<keyword evidence="3" id="KW-1185">Reference proteome</keyword>
<name>A0A0K6HN03_9HYPH</name>
<dbReference type="Pfam" id="PF19606">
    <property type="entry name" value="DUF6111"/>
    <property type="match status" value="1"/>
</dbReference>
<evidence type="ECO:0000313" key="2">
    <source>
        <dbReference type="EMBL" id="CUA92254.1"/>
    </source>
</evidence>
<dbReference type="OrthoDB" id="7366326at2"/>
<keyword evidence="1" id="KW-1133">Transmembrane helix</keyword>
<gene>
    <name evidence="2" type="ORF">Ga0061067_101376</name>
</gene>
<reference evidence="3" key="1">
    <citation type="submission" date="2015-08" db="EMBL/GenBank/DDBJ databases">
        <authorList>
            <person name="Varghese N."/>
        </authorList>
    </citation>
    <scope>NUCLEOTIDE SEQUENCE [LARGE SCALE GENOMIC DNA]</scope>
    <source>
        <strain evidence="3">DSM 23407</strain>
    </source>
</reference>
<accession>A0A0K6HN03</accession>
<dbReference type="InterPro" id="IPR046093">
    <property type="entry name" value="DUF6111"/>
</dbReference>
<dbReference type="EMBL" id="CYHE01000001">
    <property type="protein sequence ID" value="CUA92254.1"/>
    <property type="molecule type" value="Genomic_DNA"/>
</dbReference>
<keyword evidence="1" id="KW-0472">Membrane</keyword>
<keyword evidence="1" id="KW-0812">Transmembrane</keyword>
<dbReference type="Proteomes" id="UP000183900">
    <property type="component" value="Unassembled WGS sequence"/>
</dbReference>
<organism evidence="2 3">
    <name type="scientific">Pannonibacter indicus</name>
    <dbReference type="NCBI Taxonomy" id="466044"/>
    <lineage>
        <taxon>Bacteria</taxon>
        <taxon>Pseudomonadati</taxon>
        <taxon>Pseudomonadota</taxon>
        <taxon>Alphaproteobacteria</taxon>
        <taxon>Hyphomicrobiales</taxon>
        <taxon>Stappiaceae</taxon>
        <taxon>Pannonibacter</taxon>
    </lineage>
</organism>
<proteinExistence type="predicted"/>
<protein>
    <submittedName>
        <fullName evidence="2">Uncharacterized protein</fullName>
    </submittedName>
</protein>
<evidence type="ECO:0000256" key="1">
    <source>
        <dbReference type="SAM" id="Phobius"/>
    </source>
</evidence>